<keyword evidence="3" id="KW-1185">Reference proteome</keyword>
<dbReference type="Gene3D" id="3.40.470.10">
    <property type="entry name" value="Uracil-DNA glycosylase-like domain"/>
    <property type="match status" value="1"/>
</dbReference>
<comment type="caution">
    <text evidence="2">The sequence shown here is derived from an EMBL/GenBank/DDBJ whole genome shotgun (WGS) entry which is preliminary data.</text>
</comment>
<evidence type="ECO:0000313" key="2">
    <source>
        <dbReference type="EMBL" id="GMI29489.1"/>
    </source>
</evidence>
<sequence>MQSPKQPTDQTPQQSPPHQSPPRQHNSGWTTESLSLIAGDAPHTLLLGTHPSTASLADKPLTPIQNKLRANEYSGPMNFGNPNNSFWNIVLSGLTSRVRHELTYDEILTVLKEGGFALWDVVRSATKAEKGSLDSKIITAMSQYNPVLQYVEEEPSVQRVVMPKNTAEMLVTSTNKEARGLLSDKKDGRPGFAVLTDGPVSKATLEVFRKKAFRNLTTMTRSELEETRLQGARVVELVVVCSTSPANALLRGYEKEKIWFAAAFEIEEDEAPPFYRCACCGVVGTHILATCPARTSEWRADAMKRNGELRKTWNAWAKSGREGEEPSLDEFVWAI</sequence>
<dbReference type="InterPro" id="IPR036895">
    <property type="entry name" value="Uracil-DNA_glycosylase-like_sf"/>
</dbReference>
<accession>A0ABQ6MP80</accession>
<protein>
    <submittedName>
        <fullName evidence="2">Uncharacterized protein</fullName>
    </submittedName>
</protein>
<feature type="compositionally biased region" description="Low complexity" evidence="1">
    <location>
        <begin position="1"/>
        <end position="13"/>
    </location>
</feature>
<proteinExistence type="predicted"/>
<evidence type="ECO:0000256" key="1">
    <source>
        <dbReference type="SAM" id="MobiDB-lite"/>
    </source>
</evidence>
<dbReference type="Proteomes" id="UP001165060">
    <property type="component" value="Unassembled WGS sequence"/>
</dbReference>
<gene>
    <name evidence="2" type="ORF">TeGR_g7289</name>
</gene>
<organism evidence="2 3">
    <name type="scientific">Tetraparma gracilis</name>
    <dbReference type="NCBI Taxonomy" id="2962635"/>
    <lineage>
        <taxon>Eukaryota</taxon>
        <taxon>Sar</taxon>
        <taxon>Stramenopiles</taxon>
        <taxon>Ochrophyta</taxon>
        <taxon>Bolidophyceae</taxon>
        <taxon>Parmales</taxon>
        <taxon>Triparmaceae</taxon>
        <taxon>Tetraparma</taxon>
    </lineage>
</organism>
<reference evidence="2 3" key="1">
    <citation type="journal article" date="2023" name="Commun. Biol.">
        <title>Genome analysis of Parmales, the sister group of diatoms, reveals the evolutionary specialization of diatoms from phago-mixotrophs to photoautotrophs.</title>
        <authorList>
            <person name="Ban H."/>
            <person name="Sato S."/>
            <person name="Yoshikawa S."/>
            <person name="Yamada K."/>
            <person name="Nakamura Y."/>
            <person name="Ichinomiya M."/>
            <person name="Sato N."/>
            <person name="Blanc-Mathieu R."/>
            <person name="Endo H."/>
            <person name="Kuwata A."/>
            <person name="Ogata H."/>
        </authorList>
    </citation>
    <scope>NUCLEOTIDE SEQUENCE [LARGE SCALE GENOMIC DNA]</scope>
</reference>
<feature type="region of interest" description="Disordered" evidence="1">
    <location>
        <begin position="1"/>
        <end position="29"/>
    </location>
</feature>
<evidence type="ECO:0000313" key="3">
    <source>
        <dbReference type="Proteomes" id="UP001165060"/>
    </source>
</evidence>
<name>A0ABQ6MP80_9STRA</name>
<dbReference type="EMBL" id="BRYB01001604">
    <property type="protein sequence ID" value="GMI29489.1"/>
    <property type="molecule type" value="Genomic_DNA"/>
</dbReference>
<dbReference type="SUPFAM" id="SSF52141">
    <property type="entry name" value="Uracil-DNA glycosylase-like"/>
    <property type="match status" value="1"/>
</dbReference>